<name>A0A7S1TX89_9STRA</name>
<evidence type="ECO:0000256" key="5">
    <source>
        <dbReference type="ARBA" id="ARBA00022527"/>
    </source>
</evidence>
<dbReference type="InterPro" id="IPR050839">
    <property type="entry name" value="Rho-assoc_Ser/Thr_Kinase"/>
</dbReference>
<dbReference type="InterPro" id="IPR017441">
    <property type="entry name" value="Protein_kinase_ATP_BS"/>
</dbReference>
<comment type="similarity">
    <text evidence="2">Belongs to the protein kinase superfamily. AGC Ser/Thr protein kinase family.</text>
</comment>
<comment type="subcellular location">
    <subcellularLocation>
        <location evidence="1">Cytoplasm</location>
    </subcellularLocation>
</comment>
<feature type="region of interest" description="Disordered" evidence="15">
    <location>
        <begin position="556"/>
        <end position="575"/>
    </location>
</feature>
<feature type="domain" description="AGC-kinase C-terminal" evidence="17">
    <location>
        <begin position="382"/>
        <end position="471"/>
    </location>
</feature>
<dbReference type="InterPro" id="IPR008271">
    <property type="entry name" value="Ser/Thr_kinase_AS"/>
</dbReference>
<evidence type="ECO:0000256" key="3">
    <source>
        <dbReference type="ARBA" id="ARBA00012513"/>
    </source>
</evidence>
<feature type="domain" description="Protein kinase" evidence="16">
    <location>
        <begin position="83"/>
        <end position="381"/>
    </location>
</feature>
<dbReference type="SUPFAM" id="SSF56112">
    <property type="entry name" value="Protein kinase-like (PK-like)"/>
    <property type="match status" value="1"/>
</dbReference>
<evidence type="ECO:0000256" key="12">
    <source>
        <dbReference type="ARBA" id="ARBA00048679"/>
    </source>
</evidence>
<keyword evidence="6" id="KW-0597">Phosphoprotein</keyword>
<dbReference type="GO" id="GO:0005737">
    <property type="term" value="C:cytoplasm"/>
    <property type="evidence" value="ECO:0007669"/>
    <property type="project" value="UniProtKB-SubCell"/>
</dbReference>
<dbReference type="EC" id="2.7.11.1" evidence="3"/>
<dbReference type="Pfam" id="PF00069">
    <property type="entry name" value="Pkinase"/>
    <property type="match status" value="2"/>
</dbReference>
<keyword evidence="14" id="KW-0175">Coiled coil</keyword>
<dbReference type="FunFam" id="1.10.510.10:FF:000086">
    <property type="entry name" value="Non-specific serine/threonine protein kinase"/>
    <property type="match status" value="1"/>
</dbReference>
<sequence>MSAMHNDADAQARADRLKSYLEGKYKGMRRTNEATQAQRESLEGQMSQMQISQAERDRMLNEFDRRVGQERIESRRRLTTEAFTSLVVIGRGAFGEVRLVRKKDTKKIFALKSMIKEAMVVKNQVSHVIAERDVLAEADNPWIVRLQYSFQDDTHLYMVMEFLPGGDLMTLLMREDTFTEDKTRVYMAEMCLAVASVHALQYIHRDLKPDNVLLDWDGHLKLTDLGLCKKVDVPEARGLDLSAEASAAAAEGEGKSEMVVETSGSGRKTHRERHLVYSTVGTPDYIAPEVLSQQGYNHSCDWWSLGVIMYECLVGYTPFYADEPIMTCRKILRWRKFLEIPAATQQKLSSECVDFLLSLMTAADRRLGRNGIDEIKAHPWFSGLDWDNLRSQPAPYRPEGSEVLRDLLGELEGVDKSDARYEILLEQITLNFDNFDEEGKWGGRKRIRRGDRDANFLGYSFKRKQQEVATPTPSLSLSPSPSLSRCLAYTLPQPLTLILTPGPRCHRRRTLRRLRQEVEQRRGDQGLGSGVRAGGRFGFGLGLGVGLEDGRAPFNAERGWAARPAPQGQPEAPQG</sequence>
<evidence type="ECO:0000256" key="15">
    <source>
        <dbReference type="SAM" id="MobiDB-lite"/>
    </source>
</evidence>
<dbReference type="AlphaFoldDB" id="A0A7S1TX89"/>
<keyword evidence="9" id="KW-0418">Kinase</keyword>
<reference evidence="18" key="1">
    <citation type="submission" date="2021-01" db="EMBL/GenBank/DDBJ databases">
        <authorList>
            <person name="Corre E."/>
            <person name="Pelletier E."/>
            <person name="Niang G."/>
            <person name="Scheremetjew M."/>
            <person name="Finn R."/>
            <person name="Kale V."/>
            <person name="Holt S."/>
            <person name="Cochrane G."/>
            <person name="Meng A."/>
            <person name="Brown T."/>
            <person name="Cohen L."/>
        </authorList>
    </citation>
    <scope>NUCLEOTIDE SEQUENCE</scope>
    <source>
        <strain evidence="18">CCMP2877</strain>
    </source>
</reference>
<evidence type="ECO:0000256" key="11">
    <source>
        <dbReference type="ARBA" id="ARBA00047899"/>
    </source>
</evidence>
<accession>A0A7S1TX89</accession>
<evidence type="ECO:0000256" key="7">
    <source>
        <dbReference type="ARBA" id="ARBA00022679"/>
    </source>
</evidence>
<proteinExistence type="inferred from homology"/>
<evidence type="ECO:0000259" key="17">
    <source>
        <dbReference type="PROSITE" id="PS51285"/>
    </source>
</evidence>
<dbReference type="GO" id="GO:0071944">
    <property type="term" value="C:cell periphery"/>
    <property type="evidence" value="ECO:0007669"/>
    <property type="project" value="UniProtKB-ARBA"/>
</dbReference>
<evidence type="ECO:0000256" key="10">
    <source>
        <dbReference type="ARBA" id="ARBA00022840"/>
    </source>
</evidence>
<comment type="catalytic activity">
    <reaction evidence="11">
        <text>L-threonyl-[protein] + ATP = O-phospho-L-threonyl-[protein] + ADP + H(+)</text>
        <dbReference type="Rhea" id="RHEA:46608"/>
        <dbReference type="Rhea" id="RHEA-COMP:11060"/>
        <dbReference type="Rhea" id="RHEA-COMP:11605"/>
        <dbReference type="ChEBI" id="CHEBI:15378"/>
        <dbReference type="ChEBI" id="CHEBI:30013"/>
        <dbReference type="ChEBI" id="CHEBI:30616"/>
        <dbReference type="ChEBI" id="CHEBI:61977"/>
        <dbReference type="ChEBI" id="CHEBI:456216"/>
        <dbReference type="EC" id="2.7.11.1"/>
    </reaction>
</comment>
<dbReference type="InterPro" id="IPR000719">
    <property type="entry name" value="Prot_kinase_dom"/>
</dbReference>
<dbReference type="FunFam" id="1.10.510.10:FF:000057">
    <property type="entry name" value="Non-specific serine/threonine protein kinase"/>
    <property type="match status" value="1"/>
</dbReference>
<evidence type="ECO:0000256" key="8">
    <source>
        <dbReference type="ARBA" id="ARBA00022741"/>
    </source>
</evidence>
<dbReference type="PANTHER" id="PTHR22988:SF76">
    <property type="entry name" value="CHROMOSOME UNDETERMINED SCAFFOLD_135, WHOLE GENOME SHOTGUN SEQUENCE"/>
    <property type="match status" value="1"/>
</dbReference>
<feature type="binding site" evidence="13">
    <location>
        <position position="122"/>
    </location>
    <ligand>
        <name>ATP</name>
        <dbReference type="ChEBI" id="CHEBI:30616"/>
    </ligand>
</feature>
<keyword evidence="7" id="KW-0808">Transferase</keyword>
<evidence type="ECO:0000259" key="16">
    <source>
        <dbReference type="PROSITE" id="PS50011"/>
    </source>
</evidence>
<organism evidence="18">
    <name type="scientific">Phaeomonas parva</name>
    <dbReference type="NCBI Taxonomy" id="124430"/>
    <lineage>
        <taxon>Eukaryota</taxon>
        <taxon>Sar</taxon>
        <taxon>Stramenopiles</taxon>
        <taxon>Ochrophyta</taxon>
        <taxon>Pinguiophyceae</taxon>
        <taxon>Pinguiochrysidales</taxon>
        <taxon>Pinguiochrysidaceae</taxon>
        <taxon>Phaeomonas</taxon>
    </lineage>
</organism>
<feature type="coiled-coil region" evidence="14">
    <location>
        <begin position="25"/>
        <end position="52"/>
    </location>
</feature>
<keyword evidence="4" id="KW-0963">Cytoplasm</keyword>
<evidence type="ECO:0000313" key="18">
    <source>
        <dbReference type="EMBL" id="CAD9249770.1"/>
    </source>
</evidence>
<dbReference type="Gene3D" id="1.10.510.10">
    <property type="entry name" value="Transferase(Phosphotransferase) domain 1"/>
    <property type="match status" value="1"/>
</dbReference>
<dbReference type="InterPro" id="IPR000961">
    <property type="entry name" value="AGC-kinase_C"/>
</dbReference>
<gene>
    <name evidence="18" type="ORF">PPAR1163_LOCUS8130</name>
</gene>
<dbReference type="PROSITE" id="PS51285">
    <property type="entry name" value="AGC_KINASE_CTER"/>
    <property type="match status" value="1"/>
</dbReference>
<evidence type="ECO:0000256" key="9">
    <source>
        <dbReference type="ARBA" id="ARBA00022777"/>
    </source>
</evidence>
<comment type="catalytic activity">
    <reaction evidence="12">
        <text>L-seryl-[protein] + ATP = O-phospho-L-seryl-[protein] + ADP + H(+)</text>
        <dbReference type="Rhea" id="RHEA:17989"/>
        <dbReference type="Rhea" id="RHEA-COMP:9863"/>
        <dbReference type="Rhea" id="RHEA-COMP:11604"/>
        <dbReference type="ChEBI" id="CHEBI:15378"/>
        <dbReference type="ChEBI" id="CHEBI:29999"/>
        <dbReference type="ChEBI" id="CHEBI:30616"/>
        <dbReference type="ChEBI" id="CHEBI:83421"/>
        <dbReference type="ChEBI" id="CHEBI:456216"/>
        <dbReference type="EC" id="2.7.11.1"/>
    </reaction>
</comment>
<evidence type="ECO:0000256" key="1">
    <source>
        <dbReference type="ARBA" id="ARBA00004496"/>
    </source>
</evidence>
<keyword evidence="10 13" id="KW-0067">ATP-binding</keyword>
<evidence type="ECO:0000256" key="13">
    <source>
        <dbReference type="PROSITE-ProRule" id="PRU10141"/>
    </source>
</evidence>
<evidence type="ECO:0000256" key="14">
    <source>
        <dbReference type="SAM" id="Coils"/>
    </source>
</evidence>
<dbReference type="PROSITE" id="PS00108">
    <property type="entry name" value="PROTEIN_KINASE_ST"/>
    <property type="match status" value="1"/>
</dbReference>
<dbReference type="InterPro" id="IPR011009">
    <property type="entry name" value="Kinase-like_dom_sf"/>
</dbReference>
<evidence type="ECO:0000256" key="4">
    <source>
        <dbReference type="ARBA" id="ARBA00022490"/>
    </source>
</evidence>
<dbReference type="FunFam" id="3.30.200.20:FF:000192">
    <property type="entry name" value="Serine/threonine-protein kinase cot-1"/>
    <property type="match status" value="1"/>
</dbReference>
<dbReference type="Gene3D" id="3.30.200.20">
    <property type="entry name" value="Phosphorylase Kinase, domain 1"/>
    <property type="match status" value="1"/>
</dbReference>
<feature type="compositionally biased region" description="Low complexity" evidence="15">
    <location>
        <begin position="561"/>
        <end position="575"/>
    </location>
</feature>
<evidence type="ECO:0000256" key="6">
    <source>
        <dbReference type="ARBA" id="ARBA00022553"/>
    </source>
</evidence>
<dbReference type="SMART" id="SM00220">
    <property type="entry name" value="S_TKc"/>
    <property type="match status" value="1"/>
</dbReference>
<dbReference type="PROSITE" id="PS00107">
    <property type="entry name" value="PROTEIN_KINASE_ATP"/>
    <property type="match status" value="1"/>
</dbReference>
<dbReference type="PANTHER" id="PTHR22988">
    <property type="entry name" value="MYOTONIC DYSTROPHY S/T KINASE-RELATED"/>
    <property type="match status" value="1"/>
</dbReference>
<evidence type="ECO:0000256" key="2">
    <source>
        <dbReference type="ARBA" id="ARBA00009903"/>
    </source>
</evidence>
<keyword evidence="5" id="KW-0723">Serine/threonine-protein kinase</keyword>
<dbReference type="GO" id="GO:0005524">
    <property type="term" value="F:ATP binding"/>
    <property type="evidence" value="ECO:0007669"/>
    <property type="project" value="UniProtKB-UniRule"/>
</dbReference>
<dbReference type="GO" id="GO:0004674">
    <property type="term" value="F:protein serine/threonine kinase activity"/>
    <property type="evidence" value="ECO:0007669"/>
    <property type="project" value="UniProtKB-KW"/>
</dbReference>
<dbReference type="PROSITE" id="PS50011">
    <property type="entry name" value="PROTEIN_KINASE_DOM"/>
    <property type="match status" value="1"/>
</dbReference>
<dbReference type="EMBL" id="HBGJ01012874">
    <property type="protein sequence ID" value="CAD9249770.1"/>
    <property type="molecule type" value="Transcribed_RNA"/>
</dbReference>
<keyword evidence="8 13" id="KW-0547">Nucleotide-binding</keyword>
<protein>
    <recommendedName>
        <fullName evidence="3">non-specific serine/threonine protein kinase</fullName>
        <ecNumber evidence="3">2.7.11.1</ecNumber>
    </recommendedName>
</protein>